<dbReference type="PANTHER" id="PTHR34069">
    <property type="entry name" value="3-OXOACYL-[ACYL-CARRIER-PROTEIN] SYNTHASE 3"/>
    <property type="match status" value="1"/>
</dbReference>
<dbReference type="InterPro" id="IPR020616">
    <property type="entry name" value="Thiolase_N"/>
</dbReference>
<accession>A0A1W1YHA2</accession>
<name>A0A1W1YHA2_9FLAO</name>
<dbReference type="SUPFAM" id="SSF53901">
    <property type="entry name" value="Thiolase-like"/>
    <property type="match status" value="2"/>
</dbReference>
<evidence type="ECO:0000256" key="1">
    <source>
        <dbReference type="ARBA" id="ARBA00022679"/>
    </source>
</evidence>
<dbReference type="InterPro" id="IPR013747">
    <property type="entry name" value="ACP_syn_III_C"/>
</dbReference>
<dbReference type="Gene3D" id="3.40.47.10">
    <property type="match status" value="2"/>
</dbReference>
<dbReference type="Proteomes" id="UP000192393">
    <property type="component" value="Unassembled WGS sequence"/>
</dbReference>
<feature type="domain" description="Thiolase N-terminal" evidence="3">
    <location>
        <begin position="63"/>
        <end position="166"/>
    </location>
</feature>
<protein>
    <submittedName>
        <fullName evidence="5">3-oxoacyl-[acyl-carrier-protein] synthase-3</fullName>
    </submittedName>
</protein>
<proteinExistence type="predicted"/>
<dbReference type="EMBL" id="FWXS01000001">
    <property type="protein sequence ID" value="SMC35181.1"/>
    <property type="molecule type" value="Genomic_DNA"/>
</dbReference>
<keyword evidence="2" id="KW-0012">Acyltransferase</keyword>
<evidence type="ECO:0000313" key="5">
    <source>
        <dbReference type="EMBL" id="SMC35181.1"/>
    </source>
</evidence>
<evidence type="ECO:0000313" key="6">
    <source>
        <dbReference type="Proteomes" id="UP000192393"/>
    </source>
</evidence>
<gene>
    <name evidence="5" type="ORF">SAMN06296427_101329</name>
</gene>
<keyword evidence="6" id="KW-1185">Reference proteome</keyword>
<dbReference type="AlphaFoldDB" id="A0A1W1YHA2"/>
<reference evidence="5 6" key="1">
    <citation type="submission" date="2017-04" db="EMBL/GenBank/DDBJ databases">
        <authorList>
            <person name="Afonso C.L."/>
            <person name="Miller P.J."/>
            <person name="Scott M.A."/>
            <person name="Spackman E."/>
            <person name="Goraichik I."/>
            <person name="Dimitrov K.M."/>
            <person name="Suarez D.L."/>
            <person name="Swayne D.E."/>
        </authorList>
    </citation>
    <scope>NUCLEOTIDE SEQUENCE [LARGE SCALE GENOMIC DNA]</scope>
    <source>
        <strain evidence="5 6">CGMCC 1.12708</strain>
    </source>
</reference>
<dbReference type="InterPro" id="IPR016039">
    <property type="entry name" value="Thiolase-like"/>
</dbReference>
<dbReference type="RefSeq" id="WP_084015609.1">
    <property type="nucleotide sequence ID" value="NZ_FWXS01000001.1"/>
</dbReference>
<dbReference type="OrthoDB" id="2514738at2"/>
<dbReference type="STRING" id="1434700.SAMN06296427_101329"/>
<feature type="domain" description="Beta-ketoacyl-[acyl-carrier-protein] synthase III C-terminal" evidence="4">
    <location>
        <begin position="283"/>
        <end position="362"/>
    </location>
</feature>
<keyword evidence="1" id="KW-0808">Transferase</keyword>
<dbReference type="CDD" id="cd00827">
    <property type="entry name" value="init_cond_enzymes"/>
    <property type="match status" value="1"/>
</dbReference>
<dbReference type="GO" id="GO:0044550">
    <property type="term" value="P:secondary metabolite biosynthetic process"/>
    <property type="evidence" value="ECO:0007669"/>
    <property type="project" value="TreeGrafter"/>
</dbReference>
<dbReference type="NCBIfam" id="NF005293">
    <property type="entry name" value="PRK06816.1"/>
    <property type="match status" value="1"/>
</dbReference>
<dbReference type="Pfam" id="PF08541">
    <property type="entry name" value="ACP_syn_III_C"/>
    <property type="match status" value="1"/>
</dbReference>
<dbReference type="GO" id="GO:0016747">
    <property type="term" value="F:acyltransferase activity, transferring groups other than amino-acyl groups"/>
    <property type="evidence" value="ECO:0007669"/>
    <property type="project" value="InterPro"/>
</dbReference>
<dbReference type="PANTHER" id="PTHR34069:SF2">
    <property type="entry name" value="BETA-KETOACYL-[ACYL-CARRIER-PROTEIN] SYNTHASE III"/>
    <property type="match status" value="1"/>
</dbReference>
<evidence type="ECO:0000256" key="2">
    <source>
        <dbReference type="ARBA" id="ARBA00023315"/>
    </source>
</evidence>
<organism evidence="5 6">
    <name type="scientific">Moheibacter sediminis</name>
    <dbReference type="NCBI Taxonomy" id="1434700"/>
    <lineage>
        <taxon>Bacteria</taxon>
        <taxon>Pseudomonadati</taxon>
        <taxon>Bacteroidota</taxon>
        <taxon>Flavobacteriia</taxon>
        <taxon>Flavobacteriales</taxon>
        <taxon>Weeksellaceae</taxon>
        <taxon>Moheibacter</taxon>
    </lineage>
</organism>
<evidence type="ECO:0000259" key="3">
    <source>
        <dbReference type="Pfam" id="PF00108"/>
    </source>
</evidence>
<sequence length="379" mass="42245">MQEVYIKAVSKFLPNQAVSNDEMEQVLGFVNGNASRAKAIVLRNNKIKSRYYAIDENGNPTHNNTDLTVEAINKVLELGKISKNDVDVLSCGTSTPDQLLPSHASMVHGLWQNKPIEINSAIGICTSGMNALKYAFMTVAAGNAKNAISTGSERVSSWLRADKYNNEAEKLIELEQNPIIAFDKDFLRWMLSDGAGAMLLSDEPNAEGISLKINWIKGISYANELETCMYAGATKDENGNLISWSDSKPEEWLTDSIFSIKQDIKLLDAHIIKKGAESIQHILNENSVKPEEIDYFLPHISSYYFHDRLNEAFISEGINIPLEKWFVNLETFGNIGSASIYLQLEQLFYSGKLKKGEKILLSVPESGRFSYVYGLLEVA</sequence>
<dbReference type="Pfam" id="PF00108">
    <property type="entry name" value="Thiolase_N"/>
    <property type="match status" value="1"/>
</dbReference>
<evidence type="ECO:0000259" key="4">
    <source>
        <dbReference type="Pfam" id="PF08541"/>
    </source>
</evidence>